<comment type="caution">
    <text evidence="1">The sequence shown here is derived from an EMBL/GenBank/DDBJ whole genome shotgun (WGS) entry which is preliminary data.</text>
</comment>
<keyword evidence="2" id="KW-1185">Reference proteome</keyword>
<accession>A0AC61RRU6</accession>
<sequence length="378" mass="41995">MFFRLYKYSMFQSVRDRMTLFWNLIFPVVLGTLFHVSFGGYVEEQVMFHQIPVAYAAEEAKGAFGELLKELEESSELIEVQRVDDKKAEQLLKHGEVEGIYRVQPDTEHVTLIVAEQGVNQTILKSILEQYQRFSAAFSRIGRENPEGIQAAAERLEEECRYLKAGSITDASMNDVMDCFYSLIAMDCLMGATSGLIVAMAFKADATPLAARRAVAGASRFGMLLPDLAAKITMQFLYAAFSICYLTFALNVNLGEHLGWMFLTALMGSALGIVIGFFIGVAGKLRYGVKEGLCIGIMLVSSFFSGLMFQGMARIVELYAPVLNQINPATLISKSLYSLNIYDNMKPYAQCMGNMAALIFILVAGAFLLVRRERYAAV</sequence>
<gene>
    <name evidence="1" type="ORF">E5329_19055</name>
</gene>
<dbReference type="Proteomes" id="UP000304953">
    <property type="component" value="Unassembled WGS sequence"/>
</dbReference>
<proteinExistence type="predicted"/>
<dbReference type="EMBL" id="SRYA01000046">
    <property type="protein sequence ID" value="TGY92635.1"/>
    <property type="molecule type" value="Genomic_DNA"/>
</dbReference>
<name>A0AC61RRU6_9FIRM</name>
<reference evidence="1" key="1">
    <citation type="submission" date="2019-04" db="EMBL/GenBank/DDBJ databases">
        <title>Microbes associate with the intestines of laboratory mice.</title>
        <authorList>
            <person name="Navarre W."/>
            <person name="Wong E."/>
            <person name="Huang K."/>
            <person name="Tropini C."/>
            <person name="Ng K."/>
            <person name="Yu B."/>
        </authorList>
    </citation>
    <scope>NUCLEOTIDE SEQUENCE</scope>
    <source>
        <strain evidence="1">NM01_1-7b</strain>
    </source>
</reference>
<evidence type="ECO:0000313" key="1">
    <source>
        <dbReference type="EMBL" id="TGY92635.1"/>
    </source>
</evidence>
<organism evidence="1 2">
    <name type="scientific">Petralouisia muris</name>
    <dbReference type="NCBI Taxonomy" id="3032872"/>
    <lineage>
        <taxon>Bacteria</taxon>
        <taxon>Bacillati</taxon>
        <taxon>Bacillota</taxon>
        <taxon>Clostridia</taxon>
        <taxon>Lachnospirales</taxon>
        <taxon>Lachnospiraceae</taxon>
        <taxon>Petralouisia</taxon>
    </lineage>
</organism>
<evidence type="ECO:0000313" key="2">
    <source>
        <dbReference type="Proteomes" id="UP000304953"/>
    </source>
</evidence>
<protein>
    <submittedName>
        <fullName evidence="1">ABC transporter permease</fullName>
    </submittedName>
</protein>